<sequence length="51" mass="5167">MNVFDPALAARYVAAGASFVLLGADVAILARGSERLARIAAGLVTRPEAGP</sequence>
<keyword evidence="1" id="KW-0812">Transmembrane</keyword>
<dbReference type="Proteomes" id="UP000199361">
    <property type="component" value="Unassembled WGS sequence"/>
</dbReference>
<feature type="transmembrane region" description="Helical" evidence="1">
    <location>
        <begin position="12"/>
        <end position="30"/>
    </location>
</feature>
<gene>
    <name evidence="2" type="ORF">SAMN05421811_102112</name>
</gene>
<evidence type="ECO:0000313" key="3">
    <source>
        <dbReference type="Proteomes" id="UP000199361"/>
    </source>
</evidence>
<organism evidence="2 3">
    <name type="scientific">Nonomuraea wenchangensis</name>
    <dbReference type="NCBI Taxonomy" id="568860"/>
    <lineage>
        <taxon>Bacteria</taxon>
        <taxon>Bacillati</taxon>
        <taxon>Actinomycetota</taxon>
        <taxon>Actinomycetes</taxon>
        <taxon>Streptosporangiales</taxon>
        <taxon>Streptosporangiaceae</taxon>
        <taxon>Nonomuraea</taxon>
    </lineage>
</organism>
<dbReference type="STRING" id="568860.SAMN05421811_102112"/>
<proteinExistence type="predicted"/>
<dbReference type="EMBL" id="FOHX01000002">
    <property type="protein sequence ID" value="SET12173.1"/>
    <property type="molecule type" value="Genomic_DNA"/>
</dbReference>
<dbReference type="AlphaFoldDB" id="A0A1I0C023"/>
<protein>
    <submittedName>
        <fullName evidence="2">4-hydroxy-2-oxoheptanedioate aldolase</fullName>
    </submittedName>
</protein>
<keyword evidence="1" id="KW-1133">Transmembrane helix</keyword>
<keyword evidence="1" id="KW-0472">Membrane</keyword>
<evidence type="ECO:0000313" key="2">
    <source>
        <dbReference type="EMBL" id="SET12173.1"/>
    </source>
</evidence>
<evidence type="ECO:0000256" key="1">
    <source>
        <dbReference type="SAM" id="Phobius"/>
    </source>
</evidence>
<name>A0A1I0C023_9ACTN</name>
<keyword evidence="3" id="KW-1185">Reference proteome</keyword>
<reference evidence="2 3" key="1">
    <citation type="submission" date="2016-10" db="EMBL/GenBank/DDBJ databases">
        <authorList>
            <person name="de Groot N.N."/>
        </authorList>
    </citation>
    <scope>NUCLEOTIDE SEQUENCE [LARGE SCALE GENOMIC DNA]</scope>
    <source>
        <strain evidence="2 3">CGMCC 4.5598</strain>
    </source>
</reference>
<accession>A0A1I0C023</accession>